<dbReference type="Gene3D" id="3.60.21.10">
    <property type="match status" value="1"/>
</dbReference>
<dbReference type="InterPro" id="IPR050535">
    <property type="entry name" value="DNA_Repair-Maintenance_Comp"/>
</dbReference>
<keyword evidence="3" id="KW-0269">Exonuclease</keyword>
<accession>A0ABV3T9K8</accession>
<keyword evidence="1 3" id="KW-0378">Hydrolase</keyword>
<protein>
    <submittedName>
        <fullName evidence="3">DNA repair exonuclease</fullName>
        <ecNumber evidence="3">3.1.-.-</ecNumber>
    </submittedName>
</protein>
<dbReference type="PANTHER" id="PTHR30337:SF7">
    <property type="entry name" value="PHOSPHOESTERASE"/>
    <property type="match status" value="1"/>
</dbReference>
<keyword evidence="3" id="KW-0540">Nuclease</keyword>
<reference evidence="3 4" key="1">
    <citation type="submission" date="2024-02" db="EMBL/GenBank/DDBJ databases">
        <title>New especies of Spiribacter isolated from saline water.</title>
        <authorList>
            <person name="Leon M.J."/>
            <person name="De La Haba R."/>
            <person name="Sanchez-Porro C."/>
            <person name="Ventosa A."/>
        </authorList>
    </citation>
    <scope>NUCLEOTIDE SEQUENCE [LARGE SCALE GENOMIC DNA]</scope>
    <source>
        <strain evidence="4">ag22IC6-390</strain>
    </source>
</reference>
<comment type="caution">
    <text evidence="3">The sequence shown here is derived from an EMBL/GenBank/DDBJ whole genome shotgun (WGS) entry which is preliminary data.</text>
</comment>
<dbReference type="EC" id="3.1.-.-" evidence="3"/>
<dbReference type="CDD" id="cd00840">
    <property type="entry name" value="MPP_Mre11_N"/>
    <property type="match status" value="1"/>
</dbReference>
<evidence type="ECO:0000313" key="3">
    <source>
        <dbReference type="EMBL" id="MEX0468314.1"/>
    </source>
</evidence>
<evidence type="ECO:0000313" key="4">
    <source>
        <dbReference type="Proteomes" id="UP001556709"/>
    </source>
</evidence>
<dbReference type="InterPro" id="IPR041796">
    <property type="entry name" value="Mre11_N"/>
</dbReference>
<proteinExistence type="predicted"/>
<name>A0ABV3T9K8_9GAMM</name>
<dbReference type="GO" id="GO:0004527">
    <property type="term" value="F:exonuclease activity"/>
    <property type="evidence" value="ECO:0007669"/>
    <property type="project" value="UniProtKB-KW"/>
</dbReference>
<feature type="domain" description="Calcineurin-like phosphoesterase" evidence="2">
    <location>
        <begin position="4"/>
        <end position="199"/>
    </location>
</feature>
<evidence type="ECO:0000259" key="2">
    <source>
        <dbReference type="Pfam" id="PF00149"/>
    </source>
</evidence>
<dbReference type="PANTHER" id="PTHR30337">
    <property type="entry name" value="COMPONENT OF ATP-DEPENDENT DSDNA EXONUCLEASE"/>
    <property type="match status" value="1"/>
</dbReference>
<dbReference type="Proteomes" id="UP001556709">
    <property type="component" value="Unassembled WGS sequence"/>
</dbReference>
<dbReference type="RefSeq" id="WP_367958184.1">
    <property type="nucleotide sequence ID" value="NZ_JBAKFK010000001.1"/>
</dbReference>
<dbReference type="EMBL" id="JBAKFM010000001">
    <property type="protein sequence ID" value="MEX0468314.1"/>
    <property type="molecule type" value="Genomic_DNA"/>
</dbReference>
<gene>
    <name evidence="3" type="ORF">V6X73_01010</name>
</gene>
<dbReference type="InterPro" id="IPR029052">
    <property type="entry name" value="Metallo-depent_PP-like"/>
</dbReference>
<keyword evidence="4" id="KW-1185">Reference proteome</keyword>
<dbReference type="Pfam" id="PF00149">
    <property type="entry name" value="Metallophos"/>
    <property type="match status" value="1"/>
</dbReference>
<dbReference type="SUPFAM" id="SSF56300">
    <property type="entry name" value="Metallo-dependent phosphatases"/>
    <property type="match status" value="1"/>
</dbReference>
<dbReference type="InterPro" id="IPR004843">
    <property type="entry name" value="Calcineurin-like_PHP"/>
</dbReference>
<evidence type="ECO:0000256" key="1">
    <source>
        <dbReference type="ARBA" id="ARBA00022801"/>
    </source>
</evidence>
<sequence>MTIKLLAAGDLHLGRRPGRLPDAVSGHAIDYAPAEAWQRLIDCAIGEAVDAVILAGDVVESSRDYFEALPRLQRGIQQLTAAGIRTCLVSGNHDVEVLPRLIQRVPDAELLGAEGEWQAIEVYDRARSDSVVLWGWSFPQPRVERSPLVDFPGARPGRLNVGVLHCDRDQLQSPYAPVSGQALADSGVDVWLLGHIHQPDSLSAASPYGYLGTVCGLDAGDQGPRGPWRIDVTNGEISRFEQRALAPIQWTPLRVDLTGTDSVDGIEGRLLTAFEKALGTAPEQAARAPDLYALQVTLTGESDYTDGDVAAALPNRDQVHECPAGYAGQWFLERWTLETQPTIALSQLARRDDQPGLLARRLEILARPATDPERQSILQSAARVANDAQRQGQWQRLPGQVPDAETIAEWLQQRGLAALRAMLAAERD</sequence>
<organism evidence="3 4">
    <name type="scientific">Spiribacter pallidus</name>
    <dbReference type="NCBI Taxonomy" id="1987936"/>
    <lineage>
        <taxon>Bacteria</taxon>
        <taxon>Pseudomonadati</taxon>
        <taxon>Pseudomonadota</taxon>
        <taxon>Gammaproteobacteria</taxon>
        <taxon>Chromatiales</taxon>
        <taxon>Ectothiorhodospiraceae</taxon>
        <taxon>Spiribacter</taxon>
    </lineage>
</organism>